<gene>
    <name evidence="7" type="ORF">AQPE_2363</name>
</gene>
<dbReference type="NCBIfam" id="TIGR02937">
    <property type="entry name" value="sigma70-ECF"/>
    <property type="match status" value="1"/>
</dbReference>
<feature type="domain" description="RNA polymerase sigma-70 region 2" evidence="5">
    <location>
        <begin position="24"/>
        <end position="88"/>
    </location>
</feature>
<keyword evidence="4" id="KW-0804">Transcription</keyword>
<dbReference type="PANTHER" id="PTHR43133:SF46">
    <property type="entry name" value="RNA POLYMERASE SIGMA-70 FACTOR ECF SUBFAMILY"/>
    <property type="match status" value="1"/>
</dbReference>
<dbReference type="InterPro" id="IPR014284">
    <property type="entry name" value="RNA_pol_sigma-70_dom"/>
</dbReference>
<evidence type="ECO:0000256" key="4">
    <source>
        <dbReference type="ARBA" id="ARBA00023163"/>
    </source>
</evidence>
<evidence type="ECO:0000256" key="2">
    <source>
        <dbReference type="ARBA" id="ARBA00023015"/>
    </source>
</evidence>
<dbReference type="Proteomes" id="UP001193389">
    <property type="component" value="Chromosome"/>
</dbReference>
<dbReference type="InterPro" id="IPR039425">
    <property type="entry name" value="RNA_pol_sigma-70-like"/>
</dbReference>
<evidence type="ECO:0000259" key="6">
    <source>
        <dbReference type="Pfam" id="PF08281"/>
    </source>
</evidence>
<dbReference type="InterPro" id="IPR013324">
    <property type="entry name" value="RNA_pol_sigma_r3/r4-like"/>
</dbReference>
<dbReference type="GO" id="GO:0016987">
    <property type="term" value="F:sigma factor activity"/>
    <property type="evidence" value="ECO:0007669"/>
    <property type="project" value="UniProtKB-KW"/>
</dbReference>
<dbReference type="InterPro" id="IPR013325">
    <property type="entry name" value="RNA_pol_sigma_r2"/>
</dbReference>
<accession>A0A5K7S9G2</accession>
<dbReference type="RefSeq" id="WP_318351128.1">
    <property type="nucleotide sequence ID" value="NZ_AP018694.1"/>
</dbReference>
<protein>
    <submittedName>
        <fullName evidence="7">RNA polymerase ECF-type sigma factor</fullName>
    </submittedName>
</protein>
<feature type="domain" description="RNA polymerase sigma factor 70 region 4 type 2" evidence="6">
    <location>
        <begin position="120"/>
        <end position="171"/>
    </location>
</feature>
<evidence type="ECO:0000256" key="1">
    <source>
        <dbReference type="ARBA" id="ARBA00010641"/>
    </source>
</evidence>
<dbReference type="InterPro" id="IPR036388">
    <property type="entry name" value="WH-like_DNA-bd_sf"/>
</dbReference>
<dbReference type="GO" id="GO:0006352">
    <property type="term" value="P:DNA-templated transcription initiation"/>
    <property type="evidence" value="ECO:0007669"/>
    <property type="project" value="InterPro"/>
</dbReference>
<dbReference type="SUPFAM" id="SSF88659">
    <property type="entry name" value="Sigma3 and sigma4 domains of RNA polymerase sigma factors"/>
    <property type="match status" value="1"/>
</dbReference>
<evidence type="ECO:0000313" key="7">
    <source>
        <dbReference type="EMBL" id="BBE18202.1"/>
    </source>
</evidence>
<dbReference type="NCBIfam" id="TIGR02985">
    <property type="entry name" value="Sig70_bacteroi1"/>
    <property type="match status" value="1"/>
</dbReference>
<dbReference type="InterPro" id="IPR013249">
    <property type="entry name" value="RNA_pol_sigma70_r4_t2"/>
</dbReference>
<name>A0A5K7S9G2_9BACT</name>
<evidence type="ECO:0000256" key="3">
    <source>
        <dbReference type="ARBA" id="ARBA00023082"/>
    </source>
</evidence>
<dbReference type="Gene3D" id="1.10.1740.10">
    <property type="match status" value="1"/>
</dbReference>
<dbReference type="Pfam" id="PF08281">
    <property type="entry name" value="Sigma70_r4_2"/>
    <property type="match status" value="1"/>
</dbReference>
<dbReference type="GO" id="GO:0003677">
    <property type="term" value="F:DNA binding"/>
    <property type="evidence" value="ECO:0007669"/>
    <property type="project" value="InterPro"/>
</dbReference>
<dbReference type="InterPro" id="IPR007627">
    <property type="entry name" value="RNA_pol_sigma70_r2"/>
</dbReference>
<organism evidence="7 8">
    <name type="scientific">Aquipluma nitroreducens</name>
    <dbReference type="NCBI Taxonomy" id="2010828"/>
    <lineage>
        <taxon>Bacteria</taxon>
        <taxon>Pseudomonadati</taxon>
        <taxon>Bacteroidota</taxon>
        <taxon>Bacteroidia</taxon>
        <taxon>Marinilabiliales</taxon>
        <taxon>Prolixibacteraceae</taxon>
        <taxon>Aquipluma</taxon>
    </lineage>
</organism>
<dbReference type="InterPro" id="IPR014327">
    <property type="entry name" value="RNA_pol_sigma70_bacteroid"/>
</dbReference>
<keyword evidence="3" id="KW-0731">Sigma factor</keyword>
<dbReference type="CDD" id="cd06171">
    <property type="entry name" value="Sigma70_r4"/>
    <property type="match status" value="1"/>
</dbReference>
<sequence length="199" mass="23685">MELTEDKELYLKLKEGDERAFQTLFRKYYSAMCHFANQFLNDSELAEEIVQDMFVKIWEKRAVLTIETSVKHYFFRSVRNHCLNQIQHEKIKKQYANKVLEAAAHEINSEQYYLEVDLIRRIENSIDSLPPKRKEIFRLSREQGLKYKEIAEELNISVKTVEAQMGLALKYLREELKDFSNYLMTLFLILKKTDGSDRG</sequence>
<evidence type="ECO:0000259" key="5">
    <source>
        <dbReference type="Pfam" id="PF04542"/>
    </source>
</evidence>
<dbReference type="Gene3D" id="1.10.10.10">
    <property type="entry name" value="Winged helix-like DNA-binding domain superfamily/Winged helix DNA-binding domain"/>
    <property type="match status" value="1"/>
</dbReference>
<dbReference type="EMBL" id="AP018694">
    <property type="protein sequence ID" value="BBE18202.1"/>
    <property type="molecule type" value="Genomic_DNA"/>
</dbReference>
<evidence type="ECO:0000313" key="8">
    <source>
        <dbReference type="Proteomes" id="UP001193389"/>
    </source>
</evidence>
<dbReference type="PANTHER" id="PTHR43133">
    <property type="entry name" value="RNA POLYMERASE ECF-TYPE SIGMA FACTO"/>
    <property type="match status" value="1"/>
</dbReference>
<keyword evidence="8" id="KW-1185">Reference proteome</keyword>
<comment type="similarity">
    <text evidence="1">Belongs to the sigma-70 factor family. ECF subfamily.</text>
</comment>
<dbReference type="KEGG" id="anf:AQPE_2363"/>
<keyword evidence="2" id="KW-0805">Transcription regulation</keyword>
<dbReference type="SUPFAM" id="SSF88946">
    <property type="entry name" value="Sigma2 domain of RNA polymerase sigma factors"/>
    <property type="match status" value="1"/>
</dbReference>
<dbReference type="Pfam" id="PF04542">
    <property type="entry name" value="Sigma70_r2"/>
    <property type="match status" value="1"/>
</dbReference>
<dbReference type="AlphaFoldDB" id="A0A5K7S9G2"/>
<proteinExistence type="inferred from homology"/>
<reference evidence="7" key="1">
    <citation type="journal article" date="2020" name="Int. J. Syst. Evol. Microbiol.">
        <title>Aquipluma nitroreducens gen. nov. sp. nov., a novel facultatively anaerobic bacterium isolated from a freshwater lake.</title>
        <authorList>
            <person name="Watanabe M."/>
            <person name="Kojima H."/>
            <person name="Fukui M."/>
        </authorList>
    </citation>
    <scope>NUCLEOTIDE SEQUENCE</scope>
    <source>
        <strain evidence="7">MeG22</strain>
    </source>
</reference>